<dbReference type="EMBL" id="FOJB01000001">
    <property type="protein sequence ID" value="SEV87696.1"/>
    <property type="molecule type" value="Genomic_DNA"/>
</dbReference>
<dbReference type="AlphaFoldDB" id="A0A1I0MIP9"/>
<gene>
    <name evidence="1" type="ORF">SAMN05444851_0032</name>
</gene>
<protein>
    <submittedName>
        <fullName evidence="1">Uncharacterized protein</fullName>
    </submittedName>
</protein>
<dbReference type="Proteomes" id="UP000199650">
    <property type="component" value="Unassembled WGS sequence"/>
</dbReference>
<sequence length="171" mass="18967">MKKPSRYSILALFLAGLFVLGVLIMRDAEEKQQVRIQINPSFCGFFEVFLLDSRNPDLYDAWPENADPIDAIGQRAAIVKDTGEPGKMVFAFVSTDAADGTPKSRIFRNRQIGTFNVYQDIETLADGTRAYVEGSGAQITYLMYEIAPDGDCTTAAVQQASPRDLFEALLR</sequence>
<evidence type="ECO:0000313" key="1">
    <source>
        <dbReference type="EMBL" id="SEV87696.1"/>
    </source>
</evidence>
<evidence type="ECO:0000313" key="2">
    <source>
        <dbReference type="Proteomes" id="UP000199650"/>
    </source>
</evidence>
<accession>A0A1I0MIP9</accession>
<keyword evidence="2" id="KW-1185">Reference proteome</keyword>
<dbReference type="RefSeq" id="WP_091427229.1">
    <property type="nucleotide sequence ID" value="NZ_FOJB01000001.1"/>
</dbReference>
<organism evidence="1 2">
    <name type="scientific">Aliiroseovarius sediminilitoris</name>
    <dbReference type="NCBI Taxonomy" id="1173584"/>
    <lineage>
        <taxon>Bacteria</taxon>
        <taxon>Pseudomonadati</taxon>
        <taxon>Pseudomonadota</taxon>
        <taxon>Alphaproteobacteria</taxon>
        <taxon>Rhodobacterales</taxon>
        <taxon>Paracoccaceae</taxon>
        <taxon>Aliiroseovarius</taxon>
    </lineage>
</organism>
<proteinExistence type="predicted"/>
<reference evidence="1 2" key="1">
    <citation type="submission" date="2016-10" db="EMBL/GenBank/DDBJ databases">
        <authorList>
            <person name="de Groot N.N."/>
        </authorList>
    </citation>
    <scope>NUCLEOTIDE SEQUENCE [LARGE SCALE GENOMIC DNA]</scope>
    <source>
        <strain evidence="1 2">DSM 29439</strain>
    </source>
</reference>
<name>A0A1I0MIP9_9RHOB</name>